<evidence type="ECO:0000313" key="6">
    <source>
        <dbReference type="EMBL" id="KUK45804.1"/>
    </source>
</evidence>
<dbReference type="InterPro" id="IPR012338">
    <property type="entry name" value="Beta-lactam/transpept-like"/>
</dbReference>
<evidence type="ECO:0000313" key="7">
    <source>
        <dbReference type="Proteomes" id="UP000064249"/>
    </source>
</evidence>
<keyword evidence="6" id="KW-0131">Cell cycle</keyword>
<evidence type="ECO:0000256" key="1">
    <source>
        <dbReference type="ARBA" id="ARBA00004370"/>
    </source>
</evidence>
<dbReference type="Gene3D" id="3.40.710.10">
    <property type="entry name" value="DD-peptidase/beta-lactamase superfamily"/>
    <property type="match status" value="1"/>
</dbReference>
<proteinExistence type="inferred from homology"/>
<feature type="non-terminal residue" evidence="6">
    <location>
        <position position="1"/>
    </location>
</feature>
<dbReference type="PANTHER" id="PTHR30627:SF1">
    <property type="entry name" value="PEPTIDOGLYCAN D,D-TRANSPEPTIDASE FTSI"/>
    <property type="match status" value="1"/>
</dbReference>
<dbReference type="InterPro" id="IPR036138">
    <property type="entry name" value="PBP_dimer_sf"/>
</dbReference>
<dbReference type="Pfam" id="PF03717">
    <property type="entry name" value="PBP_dimer"/>
    <property type="match status" value="1"/>
</dbReference>
<evidence type="ECO:0000256" key="3">
    <source>
        <dbReference type="ARBA" id="ARBA00023136"/>
    </source>
</evidence>
<dbReference type="PANTHER" id="PTHR30627">
    <property type="entry name" value="PEPTIDOGLYCAN D,D-TRANSPEPTIDASE"/>
    <property type="match status" value="1"/>
</dbReference>
<dbReference type="EMBL" id="LGFU01000146">
    <property type="protein sequence ID" value="KUK45804.1"/>
    <property type="molecule type" value="Genomic_DNA"/>
</dbReference>
<feature type="domain" description="Penicillin-binding protein dimerisation" evidence="5">
    <location>
        <begin position="28"/>
        <end position="184"/>
    </location>
</feature>
<dbReference type="InterPro" id="IPR005311">
    <property type="entry name" value="PBP_dimer"/>
</dbReference>
<comment type="subcellular location">
    <subcellularLocation>
        <location evidence="1">Membrane</location>
    </subcellularLocation>
</comment>
<feature type="domain" description="Penicillin-binding protein transpeptidase" evidence="4">
    <location>
        <begin position="236"/>
        <end position="548"/>
    </location>
</feature>
<keyword evidence="6" id="KW-0132">Cell division</keyword>
<dbReference type="Gene3D" id="3.90.1310.10">
    <property type="entry name" value="Penicillin-binding protein 2a (Domain 2)"/>
    <property type="match status" value="1"/>
</dbReference>
<protein>
    <submittedName>
        <fullName evidence="6">Cell division protein FtsI</fullName>
    </submittedName>
</protein>
<dbReference type="GO" id="GO:0071555">
    <property type="term" value="P:cell wall organization"/>
    <property type="evidence" value="ECO:0007669"/>
    <property type="project" value="TreeGrafter"/>
</dbReference>
<dbReference type="AlphaFoldDB" id="A0A101FWK5"/>
<dbReference type="Proteomes" id="UP000064249">
    <property type="component" value="Unassembled WGS sequence"/>
</dbReference>
<dbReference type="SUPFAM" id="SSF56519">
    <property type="entry name" value="Penicillin binding protein dimerisation domain"/>
    <property type="match status" value="1"/>
</dbReference>
<dbReference type="Gene3D" id="3.30.450.330">
    <property type="match status" value="1"/>
</dbReference>
<dbReference type="GO" id="GO:0008658">
    <property type="term" value="F:penicillin binding"/>
    <property type="evidence" value="ECO:0007669"/>
    <property type="project" value="InterPro"/>
</dbReference>
<evidence type="ECO:0000259" key="4">
    <source>
        <dbReference type="Pfam" id="PF00905"/>
    </source>
</evidence>
<accession>A0A101FWK5</accession>
<organism evidence="6 7">
    <name type="scientific">Anaerolinea thermophila</name>
    <dbReference type="NCBI Taxonomy" id="167964"/>
    <lineage>
        <taxon>Bacteria</taxon>
        <taxon>Bacillati</taxon>
        <taxon>Chloroflexota</taxon>
        <taxon>Anaerolineae</taxon>
        <taxon>Anaerolineales</taxon>
        <taxon>Anaerolineaceae</taxon>
        <taxon>Anaerolinea</taxon>
    </lineage>
</organism>
<dbReference type="Pfam" id="PF00905">
    <property type="entry name" value="Transpeptidase"/>
    <property type="match status" value="1"/>
</dbReference>
<name>A0A101FWK5_9CHLR</name>
<dbReference type="SUPFAM" id="SSF56601">
    <property type="entry name" value="beta-lactamase/transpeptidase-like"/>
    <property type="match status" value="1"/>
</dbReference>
<keyword evidence="3" id="KW-0472">Membrane</keyword>
<evidence type="ECO:0000259" key="5">
    <source>
        <dbReference type="Pfam" id="PF03717"/>
    </source>
</evidence>
<dbReference type="GO" id="GO:0051301">
    <property type="term" value="P:cell division"/>
    <property type="evidence" value="ECO:0007669"/>
    <property type="project" value="UniProtKB-KW"/>
</dbReference>
<sequence>QMVRINYTIYAQQLIAKSEDYQGIEKVIYPSRGNIYDRSGHILVTNQVGYELGIDLKFVADPESIAFSVASIIDDMDYVNIYELANTEKRDVENRYFVLSSYVSKEKIDELARLKENYAKRRQEQKSSKPSLSGLVWYPMQQRTYPEGTLAANILGFYNYFSRETAQGVYGIEEAYNRLLTGKPQSVFMPNDPYLVEALPDTQPGASLVLTIDRDIQSMIEKTLANAIEWSDAEGGTIIVADPKTGEILGMASTPYFNPNEYWKYEETFPGITPYNRAIGTTYEPGSVFKVVTMAAALDSGVVEPSTTYNDATGVYWVANSWPIYNWDGGAWGVQDMTGCMQHSLNVCLAHIAIDLLEEDLFYQYVQAFGFGRSTGIDLASEANYPLRLPTSNQWVEIDLATNSFGQGIAVTPIQMVTAISAVANDGMMMTPHVVRSVIDRGQQYDVTPQVINSPISAETARTLTQMLTVTLEGEASDALVEGYSIAGKTGTGEIPTEFGYTSELTNTSFVGWGPSDDPQFLVYVWLEKPTISKWGSVVAAPVFRDVVEQLVVLMRIPPDNIRLGTANE</sequence>
<reference evidence="6 7" key="1">
    <citation type="journal article" date="2015" name="MBio">
        <title>Genome-Resolved Metagenomic Analysis Reveals Roles for Candidate Phyla and Other Microbial Community Members in Biogeochemical Transformations in Oil Reservoirs.</title>
        <authorList>
            <person name="Hu P."/>
            <person name="Tom L."/>
            <person name="Singh A."/>
            <person name="Thomas B.C."/>
            <person name="Baker B.J."/>
            <person name="Piceno Y.M."/>
            <person name="Andersen G.L."/>
            <person name="Banfield J.F."/>
        </authorList>
    </citation>
    <scope>NUCLEOTIDE SEQUENCE [LARGE SCALE GENOMIC DNA]</scope>
    <source>
        <strain evidence="6">46_16</strain>
    </source>
</reference>
<evidence type="ECO:0000256" key="2">
    <source>
        <dbReference type="ARBA" id="ARBA00007171"/>
    </source>
</evidence>
<dbReference type="InterPro" id="IPR001460">
    <property type="entry name" value="PCN-bd_Tpept"/>
</dbReference>
<gene>
    <name evidence="6" type="ORF">XD73_1323</name>
</gene>
<comment type="caution">
    <text evidence="6">The sequence shown here is derived from an EMBL/GenBank/DDBJ whole genome shotgun (WGS) entry which is preliminary data.</text>
</comment>
<dbReference type="InterPro" id="IPR050515">
    <property type="entry name" value="Beta-lactam/transpept"/>
</dbReference>
<comment type="similarity">
    <text evidence="2">Belongs to the transpeptidase family.</text>
</comment>
<dbReference type="GO" id="GO:0005886">
    <property type="term" value="C:plasma membrane"/>
    <property type="evidence" value="ECO:0007669"/>
    <property type="project" value="TreeGrafter"/>
</dbReference>